<accession>F8N7R2</accession>
<name>F8N7R2_9BACT</name>
<dbReference type="RefSeq" id="WP_007573522.1">
    <property type="nucleotide sequence ID" value="NZ_BPTS01000001.1"/>
</dbReference>
<reference evidence="2" key="1">
    <citation type="journal article" date="2011" name="Stand. Genomic Sci.">
        <title>Non-contiguous finished genome sequence of the opportunistic oral pathogen Prevotella multisaccharivorax type strain (PPPA20).</title>
        <authorList>
            <person name="Pati A."/>
            <person name="Gronow S."/>
            <person name="Lu M."/>
            <person name="Lapidus A."/>
            <person name="Nolan M."/>
            <person name="Lucas S."/>
            <person name="Hammon N."/>
            <person name="Deshpande S."/>
            <person name="Cheng J.F."/>
            <person name="Tapia R."/>
            <person name="Han C."/>
            <person name="Goodwin L."/>
            <person name="Pitluck S."/>
            <person name="Liolios K."/>
            <person name="Pagani I."/>
            <person name="Mavromatis K."/>
            <person name="Mikhailova N."/>
            <person name="Huntemann M."/>
            <person name="Chen A."/>
            <person name="Palaniappan K."/>
            <person name="Land M."/>
            <person name="Hauser L."/>
            <person name="Detter J.C."/>
            <person name="Brambilla E.M."/>
            <person name="Rohde M."/>
            <person name="Goker M."/>
            <person name="Woyke T."/>
            <person name="Bristow J."/>
            <person name="Eisen J.A."/>
            <person name="Markowitz V."/>
            <person name="Hugenholtz P."/>
            <person name="Kyrpides N.C."/>
            <person name="Klenk H.P."/>
            <person name="Ivanova N."/>
        </authorList>
    </citation>
    <scope>NUCLEOTIDE SEQUENCE [LARGE SCALE GENOMIC DNA]</scope>
    <source>
        <strain evidence="2">DSM 17128</strain>
    </source>
</reference>
<protein>
    <submittedName>
        <fullName evidence="1">Uncharacterized protein</fullName>
    </submittedName>
</protein>
<dbReference type="EMBL" id="GL945017">
    <property type="protein sequence ID" value="EGN56417.1"/>
    <property type="molecule type" value="Genomic_DNA"/>
</dbReference>
<organism evidence="1 2">
    <name type="scientific">Hallella multisaccharivorax DSM 17128</name>
    <dbReference type="NCBI Taxonomy" id="688246"/>
    <lineage>
        <taxon>Bacteria</taxon>
        <taxon>Pseudomonadati</taxon>
        <taxon>Bacteroidota</taxon>
        <taxon>Bacteroidia</taxon>
        <taxon>Bacteroidales</taxon>
        <taxon>Prevotellaceae</taxon>
        <taxon>Hallella</taxon>
    </lineage>
</organism>
<dbReference type="AlphaFoldDB" id="F8N7R2"/>
<evidence type="ECO:0000313" key="2">
    <source>
        <dbReference type="Proteomes" id="UP000002772"/>
    </source>
</evidence>
<gene>
    <name evidence="1" type="ORF">Premu_0971</name>
</gene>
<dbReference type="HOGENOM" id="CLU_3064787_0_0_10"/>
<evidence type="ECO:0000313" key="1">
    <source>
        <dbReference type="EMBL" id="EGN56417.1"/>
    </source>
</evidence>
<dbReference type="Proteomes" id="UP000002772">
    <property type="component" value="Unassembled WGS sequence"/>
</dbReference>
<keyword evidence="2" id="KW-1185">Reference proteome</keyword>
<sequence>MALRDLNQAVCCNDKDLYHKVSGRLIVTRISQSAGTHDPDTDEYLCENILEQY</sequence>
<proteinExistence type="predicted"/>